<accession>A0A255GAT5</accession>
<dbReference type="Proteomes" id="UP000215896">
    <property type="component" value="Unassembled WGS sequence"/>
</dbReference>
<dbReference type="Pfam" id="PF01149">
    <property type="entry name" value="Fapy_DNA_glyco"/>
    <property type="match status" value="1"/>
</dbReference>
<organism evidence="17 18">
    <name type="scientific">Enemella evansiae</name>
    <dbReference type="NCBI Taxonomy" id="2016499"/>
    <lineage>
        <taxon>Bacteria</taxon>
        <taxon>Bacillati</taxon>
        <taxon>Actinomycetota</taxon>
        <taxon>Actinomycetes</taxon>
        <taxon>Propionibacteriales</taxon>
        <taxon>Propionibacteriaceae</taxon>
        <taxon>Enemella</taxon>
    </lineage>
</organism>
<dbReference type="PANTHER" id="PTHR22993">
    <property type="entry name" value="FORMAMIDOPYRIMIDINE-DNA GLYCOSYLASE"/>
    <property type="match status" value="1"/>
</dbReference>
<dbReference type="InterPro" id="IPR000214">
    <property type="entry name" value="Znf_DNA_glyclase/AP_lyase"/>
</dbReference>
<keyword evidence="18" id="KW-1185">Reference proteome</keyword>
<dbReference type="SUPFAM" id="SSF81624">
    <property type="entry name" value="N-terminal domain of MutM-like DNA repair proteins"/>
    <property type="match status" value="1"/>
</dbReference>
<evidence type="ECO:0000256" key="7">
    <source>
        <dbReference type="ARBA" id="ARBA00022801"/>
    </source>
</evidence>
<comment type="cofactor">
    <cofactor evidence="2">
        <name>Zn(2+)</name>
        <dbReference type="ChEBI" id="CHEBI:29105"/>
    </cofactor>
</comment>
<dbReference type="OrthoDB" id="9800855at2"/>
<evidence type="ECO:0000313" key="17">
    <source>
        <dbReference type="EMBL" id="OYO12955.1"/>
    </source>
</evidence>
<keyword evidence="12" id="KW-0511">Multifunctional enzyme</keyword>
<dbReference type="InterPro" id="IPR035937">
    <property type="entry name" value="FPG_N"/>
</dbReference>
<evidence type="ECO:0000256" key="6">
    <source>
        <dbReference type="ARBA" id="ARBA00022771"/>
    </source>
</evidence>
<gene>
    <name evidence="17" type="ORF">CGZ94_13825</name>
</gene>
<keyword evidence="17" id="KW-0255">Endonuclease</keyword>
<comment type="similarity">
    <text evidence="3">Belongs to the FPG family.</text>
</comment>
<dbReference type="Pfam" id="PF06831">
    <property type="entry name" value="H2TH"/>
    <property type="match status" value="1"/>
</dbReference>
<dbReference type="GO" id="GO:0008270">
    <property type="term" value="F:zinc ion binding"/>
    <property type="evidence" value="ECO:0007669"/>
    <property type="project" value="UniProtKB-KW"/>
</dbReference>
<keyword evidence="7" id="KW-0378">Hydrolase</keyword>
<evidence type="ECO:0000259" key="15">
    <source>
        <dbReference type="PROSITE" id="PS51066"/>
    </source>
</evidence>
<dbReference type="GO" id="GO:0016829">
    <property type="term" value="F:lyase activity"/>
    <property type="evidence" value="ECO:0007669"/>
    <property type="project" value="UniProtKB-KW"/>
</dbReference>
<evidence type="ECO:0000256" key="4">
    <source>
        <dbReference type="ARBA" id="ARBA00022723"/>
    </source>
</evidence>
<proteinExistence type="inferred from homology"/>
<name>A0A255GAT5_9ACTN</name>
<dbReference type="Gene3D" id="3.20.190.10">
    <property type="entry name" value="MutM-like, N-terminal"/>
    <property type="match status" value="1"/>
</dbReference>
<evidence type="ECO:0000256" key="5">
    <source>
        <dbReference type="ARBA" id="ARBA00022763"/>
    </source>
</evidence>
<evidence type="ECO:0000256" key="8">
    <source>
        <dbReference type="ARBA" id="ARBA00022833"/>
    </source>
</evidence>
<keyword evidence="10" id="KW-0234">DNA repair</keyword>
<reference evidence="17 18" key="1">
    <citation type="submission" date="2017-07" db="EMBL/GenBank/DDBJ databases">
        <title>Draft whole genome sequences of clinical Proprionibacteriaceae strains.</title>
        <authorList>
            <person name="Bernier A.-M."/>
            <person name="Bernard K."/>
            <person name="Domingo M.-C."/>
        </authorList>
    </citation>
    <scope>NUCLEOTIDE SEQUENCE [LARGE SCALE GENOMIC DNA]</scope>
    <source>
        <strain evidence="17 18">NML 030167</strain>
    </source>
</reference>
<dbReference type="CDD" id="cd08973">
    <property type="entry name" value="BaFpgNei_N_1"/>
    <property type="match status" value="1"/>
</dbReference>
<dbReference type="PROSITE" id="PS51066">
    <property type="entry name" value="ZF_FPG_2"/>
    <property type="match status" value="1"/>
</dbReference>
<dbReference type="PROSITE" id="PS51068">
    <property type="entry name" value="FPG_CAT"/>
    <property type="match status" value="1"/>
</dbReference>
<dbReference type="RefSeq" id="WP_094405967.1">
    <property type="nucleotide sequence ID" value="NZ_NMVN01000012.1"/>
</dbReference>
<evidence type="ECO:0000256" key="13">
    <source>
        <dbReference type="ARBA" id="ARBA00023295"/>
    </source>
</evidence>
<dbReference type="GO" id="GO:0034039">
    <property type="term" value="F:8-oxo-7,8-dihydroguanine DNA N-glycosylase activity"/>
    <property type="evidence" value="ECO:0007669"/>
    <property type="project" value="TreeGrafter"/>
</dbReference>
<keyword evidence="4" id="KW-0479">Metal-binding</keyword>
<dbReference type="GO" id="GO:0003684">
    <property type="term" value="F:damaged DNA binding"/>
    <property type="evidence" value="ECO:0007669"/>
    <property type="project" value="InterPro"/>
</dbReference>
<evidence type="ECO:0000256" key="12">
    <source>
        <dbReference type="ARBA" id="ARBA00023268"/>
    </source>
</evidence>
<protein>
    <submittedName>
        <fullName evidence="17">Endonuclease VIII</fullName>
    </submittedName>
</protein>
<dbReference type="AlphaFoldDB" id="A0A255GAT5"/>
<dbReference type="GO" id="GO:0006284">
    <property type="term" value="P:base-excision repair"/>
    <property type="evidence" value="ECO:0007669"/>
    <property type="project" value="InterPro"/>
</dbReference>
<dbReference type="Gene3D" id="1.10.8.50">
    <property type="match status" value="1"/>
</dbReference>
<feature type="domain" description="Formamidopyrimidine-DNA glycosylase catalytic" evidence="16">
    <location>
        <begin position="2"/>
        <end position="119"/>
    </location>
</feature>
<evidence type="ECO:0000256" key="14">
    <source>
        <dbReference type="PROSITE-ProRule" id="PRU00391"/>
    </source>
</evidence>
<dbReference type="InterPro" id="IPR015886">
    <property type="entry name" value="H2TH_FPG"/>
</dbReference>
<keyword evidence="6 14" id="KW-0863">Zinc-finger</keyword>
<dbReference type="InterPro" id="IPR010663">
    <property type="entry name" value="Znf_FPG/IleRS"/>
</dbReference>
<dbReference type="PANTHER" id="PTHR22993:SF9">
    <property type="entry name" value="FORMAMIDOPYRIMIDINE-DNA GLYCOSYLASE"/>
    <property type="match status" value="1"/>
</dbReference>
<dbReference type="EMBL" id="NMVO01000014">
    <property type="protein sequence ID" value="OYO12955.1"/>
    <property type="molecule type" value="Genomic_DNA"/>
</dbReference>
<comment type="catalytic activity">
    <reaction evidence="1">
        <text>Hydrolysis of DNA containing ring-opened 7-methylguanine residues, releasing 2,6-diamino-4-hydroxy-5-(N-methyl)formamidopyrimidine.</text>
        <dbReference type="EC" id="3.2.2.23"/>
    </reaction>
</comment>
<comment type="caution">
    <text evidence="17">The sequence shown here is derived from an EMBL/GenBank/DDBJ whole genome shotgun (WGS) entry which is preliminary data.</text>
</comment>
<evidence type="ECO:0000256" key="1">
    <source>
        <dbReference type="ARBA" id="ARBA00001668"/>
    </source>
</evidence>
<keyword evidence="11" id="KW-0456">Lyase</keyword>
<evidence type="ECO:0000256" key="11">
    <source>
        <dbReference type="ARBA" id="ARBA00023239"/>
    </source>
</evidence>
<dbReference type="SUPFAM" id="SSF46946">
    <property type="entry name" value="S13-like H2TH domain"/>
    <property type="match status" value="1"/>
</dbReference>
<evidence type="ECO:0000256" key="2">
    <source>
        <dbReference type="ARBA" id="ARBA00001947"/>
    </source>
</evidence>
<feature type="domain" description="FPG-type" evidence="15">
    <location>
        <begin position="238"/>
        <end position="272"/>
    </location>
</feature>
<dbReference type="SMART" id="SM00898">
    <property type="entry name" value="Fapy_DNA_glyco"/>
    <property type="match status" value="1"/>
</dbReference>
<dbReference type="InterPro" id="IPR012319">
    <property type="entry name" value="FPG_cat"/>
</dbReference>
<evidence type="ECO:0000256" key="9">
    <source>
        <dbReference type="ARBA" id="ARBA00023125"/>
    </source>
</evidence>
<evidence type="ECO:0000259" key="16">
    <source>
        <dbReference type="PROSITE" id="PS51068"/>
    </source>
</evidence>
<dbReference type="InterPro" id="IPR010979">
    <property type="entry name" value="Ribosomal_uS13-like_H2TH"/>
</dbReference>
<dbReference type="Pfam" id="PF06827">
    <property type="entry name" value="zf-FPG_IleRS"/>
    <property type="match status" value="1"/>
</dbReference>
<keyword evidence="13" id="KW-0326">Glycosidase</keyword>
<dbReference type="SMART" id="SM01232">
    <property type="entry name" value="H2TH"/>
    <property type="match status" value="1"/>
</dbReference>
<evidence type="ECO:0000256" key="3">
    <source>
        <dbReference type="ARBA" id="ARBA00009409"/>
    </source>
</evidence>
<dbReference type="SUPFAM" id="SSF57716">
    <property type="entry name" value="Glucocorticoid receptor-like (DNA-binding domain)"/>
    <property type="match status" value="1"/>
</dbReference>
<keyword evidence="9" id="KW-0238">DNA-binding</keyword>
<dbReference type="GO" id="GO:0003906">
    <property type="term" value="F:DNA-(apurinic or apyrimidinic site) endonuclease activity"/>
    <property type="evidence" value="ECO:0007669"/>
    <property type="project" value="InterPro"/>
</dbReference>
<evidence type="ECO:0000256" key="10">
    <source>
        <dbReference type="ARBA" id="ARBA00023204"/>
    </source>
</evidence>
<keyword evidence="5" id="KW-0227">DNA damage</keyword>
<keyword evidence="8" id="KW-0862">Zinc</keyword>
<sequence length="287" mass="31338">MPELPEVESLRRFLTERLVGRVIARIDLTAFSALKTFTTPLSAMHGLEIERVERRGKFLCLDAGGTWLCFHLARAGWLRWRAEMPTAPARPGKGPLALRLVLDDGSGFELTEAGTQRKLAVHVVNDPDEVTQIETLGPEPMADEFTYEVFAEILNKAGRAQLKGVLKDQRVIAGIGNAYSDEILHAAKLSPFKPANGLSDAEREHLYTCLRAELADAVQRSAGLAAKDLKGEKKLGMKVHGRAGEACPVCGDTILSVSFADSSLQYCPTCQTGGKPLADRRMSKLLK</sequence>
<evidence type="ECO:0000313" key="18">
    <source>
        <dbReference type="Proteomes" id="UP000215896"/>
    </source>
</evidence>
<keyword evidence="17" id="KW-0540">Nuclease</keyword>